<evidence type="ECO:0000313" key="2">
    <source>
        <dbReference type="EMBL" id="QSB06000.1"/>
    </source>
</evidence>
<keyword evidence="3" id="KW-1185">Reference proteome</keyword>
<gene>
    <name evidence="2" type="ORF">JQS30_03490</name>
</gene>
<dbReference type="RefSeq" id="WP_213172011.1">
    <property type="nucleotide sequence ID" value="NZ_CP070496.1"/>
</dbReference>
<reference evidence="2" key="1">
    <citation type="submission" date="2021-02" db="EMBL/GenBank/DDBJ databases">
        <title>Natronoglycomyces albus gen. nov., sp. nov, a haloalkaliphilic actinobacterium from a soda solonchak soil.</title>
        <authorList>
            <person name="Sorokin D.Y."/>
            <person name="Khijniak T.V."/>
            <person name="Zakharycheva A.P."/>
            <person name="Boueva O.V."/>
            <person name="Ariskina E.V."/>
            <person name="Hahnke R.L."/>
            <person name="Bunk B."/>
            <person name="Sproer C."/>
            <person name="Schumann P."/>
            <person name="Evtushenko L.I."/>
            <person name="Kublanov I.V."/>
        </authorList>
    </citation>
    <scope>NUCLEOTIDE SEQUENCE</scope>
    <source>
        <strain evidence="2">DSM 106290</strain>
    </source>
</reference>
<proteinExistence type="predicted"/>
<dbReference type="KEGG" id="nav:JQS30_03490"/>
<feature type="signal peptide" evidence="1">
    <location>
        <begin position="1"/>
        <end position="28"/>
    </location>
</feature>
<organism evidence="2 3">
    <name type="scientific">Natronoglycomyces albus</name>
    <dbReference type="NCBI Taxonomy" id="2811108"/>
    <lineage>
        <taxon>Bacteria</taxon>
        <taxon>Bacillati</taxon>
        <taxon>Actinomycetota</taxon>
        <taxon>Actinomycetes</taxon>
        <taxon>Glycomycetales</taxon>
        <taxon>Glycomycetaceae</taxon>
        <taxon>Natronoglycomyces</taxon>
    </lineage>
</organism>
<protein>
    <recommendedName>
        <fullName evidence="4">SH3 domain-containing protein</fullName>
    </recommendedName>
</protein>
<dbReference type="Proteomes" id="UP000662939">
    <property type="component" value="Chromosome"/>
</dbReference>
<evidence type="ECO:0008006" key="4">
    <source>
        <dbReference type="Google" id="ProtNLM"/>
    </source>
</evidence>
<dbReference type="AlphaFoldDB" id="A0A895XUU7"/>
<sequence length="122" mass="12694">MRKTTSKLIAMAAAGALSFGLLATTAGAASASGTTTSQNISTQTDVAPERNVICRYQVRANGGLFQRDAPNGNIVGSLANGSVVLAYQNRVQRAGGISWRQLSNGNWAGASYLHYTGDPCMV</sequence>
<evidence type="ECO:0000313" key="3">
    <source>
        <dbReference type="Proteomes" id="UP000662939"/>
    </source>
</evidence>
<dbReference type="EMBL" id="CP070496">
    <property type="protein sequence ID" value="QSB06000.1"/>
    <property type="molecule type" value="Genomic_DNA"/>
</dbReference>
<keyword evidence="1" id="KW-0732">Signal</keyword>
<name>A0A895XUU7_9ACTN</name>
<accession>A0A895XUU7</accession>
<feature type="chain" id="PRO_5034698215" description="SH3 domain-containing protein" evidence="1">
    <location>
        <begin position="29"/>
        <end position="122"/>
    </location>
</feature>
<evidence type="ECO:0000256" key="1">
    <source>
        <dbReference type="SAM" id="SignalP"/>
    </source>
</evidence>